<accession>A0AAN8K8V8</accession>
<dbReference type="GO" id="GO:0006264">
    <property type="term" value="P:mitochondrial DNA replication"/>
    <property type="evidence" value="ECO:0007669"/>
    <property type="project" value="TreeGrafter"/>
</dbReference>
<dbReference type="InterPro" id="IPR004154">
    <property type="entry name" value="Anticodon-bd"/>
</dbReference>
<dbReference type="Pfam" id="PF03129">
    <property type="entry name" value="HGTP_anticodon"/>
    <property type="match status" value="1"/>
</dbReference>
<evidence type="ECO:0000313" key="2">
    <source>
        <dbReference type="EMBL" id="KAK6187868.1"/>
    </source>
</evidence>
<feature type="domain" description="Anticodon-binding" evidence="1">
    <location>
        <begin position="303"/>
        <end position="395"/>
    </location>
</feature>
<dbReference type="SUPFAM" id="SSF52954">
    <property type="entry name" value="Class II aaRS ABD-related"/>
    <property type="match status" value="1"/>
</dbReference>
<dbReference type="GO" id="GO:0005739">
    <property type="term" value="C:mitochondrion"/>
    <property type="evidence" value="ECO:0007669"/>
    <property type="project" value="TreeGrafter"/>
</dbReference>
<dbReference type="SUPFAM" id="SSF55681">
    <property type="entry name" value="Class II aaRS and biotin synthetases"/>
    <property type="match status" value="1"/>
</dbReference>
<dbReference type="InterPro" id="IPR027031">
    <property type="entry name" value="Gly-tRNA_synthase/POLG2"/>
</dbReference>
<organism evidence="2 3">
    <name type="scientific">Patella caerulea</name>
    <name type="common">Rayed Mediterranean limpet</name>
    <dbReference type="NCBI Taxonomy" id="87958"/>
    <lineage>
        <taxon>Eukaryota</taxon>
        <taxon>Metazoa</taxon>
        <taxon>Spiralia</taxon>
        <taxon>Lophotrochozoa</taxon>
        <taxon>Mollusca</taxon>
        <taxon>Gastropoda</taxon>
        <taxon>Patellogastropoda</taxon>
        <taxon>Patelloidea</taxon>
        <taxon>Patellidae</taxon>
        <taxon>Patella</taxon>
    </lineage>
</organism>
<dbReference type="Gene3D" id="3.30.930.10">
    <property type="entry name" value="Bira Bifunctional Protein, Domain 2"/>
    <property type="match status" value="1"/>
</dbReference>
<protein>
    <recommendedName>
        <fullName evidence="1">Anticodon-binding domain-containing protein</fullName>
    </recommendedName>
</protein>
<sequence length="400" mass="46443">MASRNLPQTMKQILVAHGFWLEKSCLHGQQNISIMNYGTPGTLLRRNIKKEWYDNVIGSDSNVFPVENNIISDLSEESSIDKRKFKLSCVNNGEMKHWFLRRNFTEDMLEHYIPSLNLVNGRLPFTLVQIGTIYDEDPHENPDALWNRIIEETIMAVQHYTAPSNMFQTLDQWIVNRLRWWKKFLSNPGELSTVEVKSESSDITMTKIQYRCPWGLETIETVCNMQDQLLQNLEMKNGISCKGKWMRKTVMPHVLHLQTSLEKSMMAILVDSFKEKEIFSTKSDKKQDPRYVLQLHTHLAPFKVALATSGNKTKEIRHLADHFLQELRQNGIMVLDVSDSNGQTSQFKRYDELGIPYTVIMNDQTLDTGVVGLRNRDTNLREQLHVSNISDKLIKYLRPI</sequence>
<proteinExistence type="predicted"/>
<dbReference type="InterPro" id="IPR045864">
    <property type="entry name" value="aa-tRNA-synth_II/BPL/LPL"/>
</dbReference>
<dbReference type="Gene3D" id="3.40.50.800">
    <property type="entry name" value="Anticodon-binding domain"/>
    <property type="match status" value="1"/>
</dbReference>
<dbReference type="InterPro" id="IPR036621">
    <property type="entry name" value="Anticodon-bd_dom_sf"/>
</dbReference>
<evidence type="ECO:0000259" key="1">
    <source>
        <dbReference type="Pfam" id="PF03129"/>
    </source>
</evidence>
<name>A0AAN8K8V8_PATCE</name>
<gene>
    <name evidence="2" type="ORF">SNE40_005800</name>
</gene>
<dbReference type="PANTHER" id="PTHR10745:SF8">
    <property type="entry name" value="DNA POLYMERASE SUBUNIT GAMMA-2, MITOCHONDRIAL"/>
    <property type="match status" value="1"/>
</dbReference>
<reference evidence="2 3" key="1">
    <citation type="submission" date="2024-01" db="EMBL/GenBank/DDBJ databases">
        <title>The genome of the rayed Mediterranean limpet Patella caerulea (Linnaeus, 1758).</title>
        <authorList>
            <person name="Anh-Thu Weber A."/>
            <person name="Halstead-Nussloch G."/>
        </authorList>
    </citation>
    <scope>NUCLEOTIDE SEQUENCE [LARGE SCALE GENOMIC DNA]</scope>
    <source>
        <strain evidence="2">AATW-2023a</strain>
        <tissue evidence="2">Whole specimen</tissue>
    </source>
</reference>
<dbReference type="PANTHER" id="PTHR10745">
    <property type="entry name" value="GLYCYL-TRNA SYNTHETASE/DNA POLYMERASE SUBUNIT GAMMA-2"/>
    <property type="match status" value="1"/>
</dbReference>
<dbReference type="EMBL" id="JAZGQO010000004">
    <property type="protein sequence ID" value="KAK6187868.1"/>
    <property type="molecule type" value="Genomic_DNA"/>
</dbReference>
<evidence type="ECO:0000313" key="3">
    <source>
        <dbReference type="Proteomes" id="UP001347796"/>
    </source>
</evidence>
<comment type="caution">
    <text evidence="2">The sequence shown here is derived from an EMBL/GenBank/DDBJ whole genome shotgun (WGS) entry which is preliminary data.</text>
</comment>
<dbReference type="Proteomes" id="UP001347796">
    <property type="component" value="Unassembled WGS sequence"/>
</dbReference>
<dbReference type="AlphaFoldDB" id="A0AAN8K8V8"/>
<keyword evidence="3" id="KW-1185">Reference proteome</keyword>